<dbReference type="InterPro" id="IPR029063">
    <property type="entry name" value="SAM-dependent_MTases_sf"/>
</dbReference>
<dbReference type="Gene3D" id="3.40.50.150">
    <property type="entry name" value="Vaccinia Virus protein VP39"/>
    <property type="match status" value="1"/>
</dbReference>
<organism evidence="1 2">
    <name type="scientific">Tepidibacter thalassicus DSM 15285</name>
    <dbReference type="NCBI Taxonomy" id="1123350"/>
    <lineage>
        <taxon>Bacteria</taxon>
        <taxon>Bacillati</taxon>
        <taxon>Bacillota</taxon>
        <taxon>Clostridia</taxon>
        <taxon>Peptostreptococcales</taxon>
        <taxon>Peptostreptococcaceae</taxon>
        <taxon>Tepidibacter</taxon>
    </lineage>
</organism>
<gene>
    <name evidence="1" type="ORF">SAMN02744040_02176</name>
</gene>
<dbReference type="SUPFAM" id="SSF53335">
    <property type="entry name" value="S-adenosyl-L-methionine-dependent methyltransferases"/>
    <property type="match status" value="1"/>
</dbReference>
<keyword evidence="1" id="KW-0808">Transferase</keyword>
<dbReference type="EMBL" id="FQXH01000034">
    <property type="protein sequence ID" value="SHH50170.1"/>
    <property type="molecule type" value="Genomic_DNA"/>
</dbReference>
<dbReference type="Pfam" id="PF06962">
    <property type="entry name" value="rRNA_methylase"/>
    <property type="match status" value="1"/>
</dbReference>
<dbReference type="GO" id="GO:0032259">
    <property type="term" value="P:methylation"/>
    <property type="evidence" value="ECO:0007669"/>
    <property type="project" value="UniProtKB-KW"/>
</dbReference>
<dbReference type="OrthoDB" id="9792989at2"/>
<dbReference type="InterPro" id="IPR010719">
    <property type="entry name" value="MnmM_MeTrfase"/>
</dbReference>
<name>A0A1M5THN8_9FIRM</name>
<protein>
    <submittedName>
        <fullName evidence="1">Putative rRNA methylase</fullName>
    </submittedName>
</protein>
<evidence type="ECO:0000313" key="2">
    <source>
        <dbReference type="Proteomes" id="UP000242520"/>
    </source>
</evidence>
<dbReference type="PANTHER" id="PTHR35276:SF1">
    <property type="entry name" value="TRNA (MNM(5)S(2)U34)-METHYLTRANSFERASE, CHLOROPLASTIC"/>
    <property type="match status" value="1"/>
</dbReference>
<accession>A0A1M5THN8</accession>
<dbReference type="Proteomes" id="UP000242520">
    <property type="component" value="Unassembled WGS sequence"/>
</dbReference>
<dbReference type="GO" id="GO:0008168">
    <property type="term" value="F:methyltransferase activity"/>
    <property type="evidence" value="ECO:0007669"/>
    <property type="project" value="UniProtKB-KW"/>
</dbReference>
<dbReference type="PANTHER" id="PTHR35276">
    <property type="entry name" value="S-ADENOSYL-L-METHIONINE-DEPENDENT METHYLTRANSFERASES SUPERFAMILY PROTEIN"/>
    <property type="match status" value="1"/>
</dbReference>
<evidence type="ECO:0000313" key="1">
    <source>
        <dbReference type="EMBL" id="SHH50170.1"/>
    </source>
</evidence>
<proteinExistence type="predicted"/>
<dbReference type="RefSeq" id="WP_072726336.1">
    <property type="nucleotide sequence ID" value="NZ_FQXH01000034.1"/>
</dbReference>
<dbReference type="STRING" id="1123350.SAMN02744040_02176"/>
<sequence length="199" mass="22683">MLRKTRYLTKVTDLTKIILENAIKEGDIVVDATVGNGHDTEYLARKVGEKGKVYGFDIQQIAIDKTKERLQKNGLIKRVSLILDGHENMDKYIREKVSCIFFNLGYLPRGDHKLITKPKTTILAIEKSLKILKPYGIISIALYTGHEGGMEEKNAVEEFLSNLDQNYFNVLKCNFINQKNNPPQLILIEKKMILGSDEE</sequence>
<dbReference type="CDD" id="cd02440">
    <property type="entry name" value="AdoMet_MTases"/>
    <property type="match status" value="1"/>
</dbReference>
<keyword evidence="2" id="KW-1185">Reference proteome</keyword>
<dbReference type="AlphaFoldDB" id="A0A1M5THN8"/>
<keyword evidence="1" id="KW-0489">Methyltransferase</keyword>
<reference evidence="2" key="1">
    <citation type="submission" date="2016-11" db="EMBL/GenBank/DDBJ databases">
        <authorList>
            <person name="Varghese N."/>
            <person name="Submissions S."/>
        </authorList>
    </citation>
    <scope>NUCLEOTIDE SEQUENCE [LARGE SCALE GENOMIC DNA]</scope>
    <source>
        <strain evidence="2">DSM 15285</strain>
    </source>
</reference>